<name>A0A7S2W4C5_9STRA</name>
<feature type="region of interest" description="Disordered" evidence="1">
    <location>
        <begin position="933"/>
        <end position="956"/>
    </location>
</feature>
<feature type="compositionally biased region" description="Basic residues" evidence="1">
    <location>
        <begin position="1010"/>
        <end position="1032"/>
    </location>
</feature>
<accession>A0A7S2W4C5</accession>
<dbReference type="GO" id="GO:0005509">
    <property type="term" value="F:calcium ion binding"/>
    <property type="evidence" value="ECO:0007669"/>
    <property type="project" value="TreeGrafter"/>
</dbReference>
<evidence type="ECO:0000313" key="3">
    <source>
        <dbReference type="EMBL" id="CAD9666285.1"/>
    </source>
</evidence>
<gene>
    <name evidence="3" type="ORF">QSP1433_LOCUS1659</name>
</gene>
<dbReference type="PANTHER" id="PTHR37412">
    <property type="entry name" value="C2 DOMAIN-CONTAINING PROTEIN 5"/>
    <property type="match status" value="1"/>
</dbReference>
<dbReference type="InterPro" id="IPR037785">
    <property type="entry name" value="C2_C2CD5"/>
</dbReference>
<feature type="region of interest" description="Disordered" evidence="1">
    <location>
        <begin position="528"/>
        <end position="572"/>
    </location>
</feature>
<dbReference type="PANTHER" id="PTHR37412:SF2">
    <property type="entry name" value="C2 DOMAIN-CONTAINING PROTEIN 5"/>
    <property type="match status" value="1"/>
</dbReference>
<feature type="compositionally biased region" description="Polar residues" evidence="1">
    <location>
        <begin position="935"/>
        <end position="947"/>
    </location>
</feature>
<proteinExistence type="predicted"/>
<organism evidence="3">
    <name type="scientific">Mucochytrium quahogii</name>
    <dbReference type="NCBI Taxonomy" id="96639"/>
    <lineage>
        <taxon>Eukaryota</taxon>
        <taxon>Sar</taxon>
        <taxon>Stramenopiles</taxon>
        <taxon>Bigyra</taxon>
        <taxon>Labyrinthulomycetes</taxon>
        <taxon>Thraustochytrida</taxon>
        <taxon>Thraustochytriidae</taxon>
        <taxon>Mucochytrium</taxon>
    </lineage>
</organism>
<feature type="compositionally biased region" description="Low complexity" evidence="1">
    <location>
        <begin position="1187"/>
        <end position="1217"/>
    </location>
</feature>
<dbReference type="PROSITE" id="PS50004">
    <property type="entry name" value="C2"/>
    <property type="match status" value="1"/>
</dbReference>
<feature type="compositionally biased region" description="Basic residues" evidence="1">
    <location>
        <begin position="789"/>
        <end position="815"/>
    </location>
</feature>
<feature type="region of interest" description="Disordered" evidence="1">
    <location>
        <begin position="844"/>
        <end position="878"/>
    </location>
</feature>
<feature type="region of interest" description="Disordered" evidence="1">
    <location>
        <begin position="973"/>
        <end position="1224"/>
    </location>
</feature>
<dbReference type="GO" id="GO:0090314">
    <property type="term" value="P:positive regulation of protein targeting to membrane"/>
    <property type="evidence" value="ECO:0007669"/>
    <property type="project" value="TreeGrafter"/>
</dbReference>
<dbReference type="InterPro" id="IPR035892">
    <property type="entry name" value="C2_domain_sf"/>
</dbReference>
<dbReference type="GO" id="GO:0072659">
    <property type="term" value="P:protein localization to plasma membrane"/>
    <property type="evidence" value="ECO:0007669"/>
    <property type="project" value="TreeGrafter"/>
</dbReference>
<dbReference type="InterPro" id="IPR056431">
    <property type="entry name" value="C2CD5_YbjQ-rel_dom"/>
</dbReference>
<dbReference type="GO" id="GO:0065002">
    <property type="term" value="P:intracellular protein transmembrane transport"/>
    <property type="evidence" value="ECO:0007669"/>
    <property type="project" value="TreeGrafter"/>
</dbReference>
<sequence length="1702" mass="188719">MPSTIKIRVIEARELPVMDRTSNLTDAFVDVRFSNNAYQTSIVRKTLNPVWKEDTRFDVADDSELQNEPLVFRVMDHDVYSADDLIGTVYIGLGPLLQMAADGDDGQESPNKFDEDQIDGWFPIYDTLNGIRGELHVIVKVRFYDDVNPFKESSAGVRFFATSVLESSVLRIDSVLGFVEELVVDSDPEYEWNDNFRTARKSNESRQGLLYRLSNQVRRQIGKKILELGGNSVVGYQQNFDVEGDSGLVARASGTACIISENRGDAGLVVIKPSNPNLPVPLEASFGYTAPPNVVVPLANLPQTYQAGNIPPVSYPQNAYIHVPVILGVKSSTRVTRSNSLENLDSVVTGPNEADDSQLDTEKDQLASFIRKMPGLEQEIVLLTINVLPMNVCVRLGGIVASRSVKFLGRLAAKIADQETRDQWWEEIRDEIRSHARSLHCQHVIGYKERCVIHDDVCVLSAMGTAAVVLSDRPVWTVMNLPERKTAPEPETAGNGEAENKDDDPLEGKERANKDLFVVELPLPGALDDRNAPDMDGAKYKKKKAGRFKSVSSPGKDGTRTQWTAQPPSHTGGKPILPCSIVHVPYRHDAAPFANMRLVPCGLCRKKWVPDVLLSTIDPPSTLPVTGSGVLIEARACRSRPKVNSKADSREADASVVSEILVFLEIEMHKQLMLKLKILGMNAAFAVRSQVHIGSCLVAGVTTATAIHTPALPPPAILRIHRSIEVEDQEDIDLITLQHRIERVAAANRERMLKASVVQATAYRKVIKRTRHAEVTAKKRYARIQKQQKLLRKKRRREKRKYRKNKKLMKRKRSPRSRDEPLNIQTVSFAPVPITLNTNVHSLEEESGVSGETGSEARGEKVVTPETGRASPAEGKTKKHISVLDRLIRRKEKEKQLGTLANESGAGHVDGETVSKSQGSELSVWQRLRAKTRELSNSSTQDLANTSPRKKRESLISTGEDAFLKFRKRHNSDSTLVQSPGSAGGRYDFMTTDAPEVPKEGPPVDQKDAKVRRRGKAVDKKHSRLFISKLRRGQNNEHKKDKKRDSILSHTENETRDSDCKSAYEYGGDDEAEDLEQRAQVENEMQDSDAKPTPFGYGGDDEAEHAEQCAAKGDVSPLVDSSMRRRRSSATKPHFKTRQMHSGRKSSVTRKRSIDSEMGQTTTPSNSSSSSSSTDTSTSGSDDDDGSNTSASFGDSSKSRSSSSSSSDSGISFSSSSSEDEGTHIESKFSKHMLDEIHRSKKTFVIEVDDETDEDIMTVLLDKQPPLGVYFCNTEVLPQTGPFVKSMKKEQMITLMTRQRLDESRPTRLNTQFSSLFHELYAMLVMKLVSFAPCVVCGIRIDLTTPAEYVVEVLLTATVHRIILQDSEASIPAEILLFGEQGSLDQPMSSRLGGLLKQKDVHRSGMACVVPTAIESLIFDTFTQRFQMLKPISPRSHSLSTGSDAIAALTDLKKSHYEEFSKMLADHEAIQMNHESFNRGAHEPPGVLHITDGAEIETANVPPPTKKSGLSYLSSIKRHLYVPLPSLPSLPFRKSSSTIQEPNRFKQRHSTMQLDRVNSVEMENLKDSVPASLRPSDVLLDPLLSHVQLSPDVIRTPRVPYCPIVEVTPLSFVPGYHVTRYLGRINLHFIRESWAVREGAGLGLFFHEFLNDAQAIARAHVVALNGNALLSFKLTPRESSGKALKSVYNMISLSGDVAVIQK</sequence>
<feature type="domain" description="C2" evidence="2">
    <location>
        <begin position="1"/>
        <end position="109"/>
    </location>
</feature>
<dbReference type="InterPro" id="IPR000008">
    <property type="entry name" value="C2_dom"/>
</dbReference>
<dbReference type="InterPro" id="IPR056430">
    <property type="entry name" value="C2CD5_YbjQ-like_dom"/>
</dbReference>
<feature type="compositionally biased region" description="Basic and acidic residues" evidence="1">
    <location>
        <begin position="528"/>
        <end position="539"/>
    </location>
</feature>
<feature type="region of interest" description="Disordered" evidence="1">
    <location>
        <begin position="785"/>
        <end position="825"/>
    </location>
</feature>
<evidence type="ECO:0000256" key="1">
    <source>
        <dbReference type="SAM" id="MobiDB-lite"/>
    </source>
</evidence>
<feature type="region of interest" description="Disordered" evidence="1">
    <location>
        <begin position="895"/>
        <end position="921"/>
    </location>
</feature>
<dbReference type="Pfam" id="PF23025">
    <property type="entry name" value="YbjQ_2"/>
    <property type="match status" value="3"/>
</dbReference>
<feature type="region of interest" description="Disordered" evidence="1">
    <location>
        <begin position="481"/>
        <end position="508"/>
    </location>
</feature>
<dbReference type="InterPro" id="IPR038983">
    <property type="entry name" value="C2CD5"/>
</dbReference>
<dbReference type="Pfam" id="PF23028">
    <property type="entry name" value="YbjQ_3"/>
    <property type="match status" value="1"/>
</dbReference>
<feature type="compositionally biased region" description="Basic residues" evidence="1">
    <location>
        <begin position="1124"/>
        <end position="1151"/>
    </location>
</feature>
<feature type="compositionally biased region" description="Polar residues" evidence="1">
    <location>
        <begin position="560"/>
        <end position="569"/>
    </location>
</feature>
<feature type="compositionally biased region" description="Low complexity" evidence="1">
    <location>
        <begin position="1161"/>
        <end position="1180"/>
    </location>
</feature>
<dbReference type="GO" id="GO:0005544">
    <property type="term" value="F:calcium-dependent phospholipid binding"/>
    <property type="evidence" value="ECO:0007669"/>
    <property type="project" value="InterPro"/>
</dbReference>
<dbReference type="Pfam" id="PF00168">
    <property type="entry name" value="C2"/>
    <property type="match status" value="1"/>
</dbReference>
<dbReference type="CDD" id="cd08688">
    <property type="entry name" value="C2_KIAA0528-like"/>
    <property type="match status" value="1"/>
</dbReference>
<feature type="compositionally biased region" description="Basic and acidic residues" evidence="1">
    <location>
        <begin position="1034"/>
        <end position="1062"/>
    </location>
</feature>
<dbReference type="EMBL" id="HBHK01002786">
    <property type="protein sequence ID" value="CAD9666285.1"/>
    <property type="molecule type" value="Transcribed_RNA"/>
</dbReference>
<reference evidence="3" key="1">
    <citation type="submission" date="2021-01" db="EMBL/GenBank/DDBJ databases">
        <authorList>
            <person name="Corre E."/>
            <person name="Pelletier E."/>
            <person name="Niang G."/>
            <person name="Scheremetjew M."/>
            <person name="Finn R."/>
            <person name="Kale V."/>
            <person name="Holt S."/>
            <person name="Cochrane G."/>
            <person name="Meng A."/>
            <person name="Brown T."/>
            <person name="Cohen L."/>
        </authorList>
    </citation>
    <scope>NUCLEOTIDE SEQUENCE</scope>
    <source>
        <strain evidence="3">NY070348D</strain>
    </source>
</reference>
<dbReference type="GO" id="GO:0010828">
    <property type="term" value="P:positive regulation of D-glucose transmembrane transport"/>
    <property type="evidence" value="ECO:0007669"/>
    <property type="project" value="TreeGrafter"/>
</dbReference>
<dbReference type="GO" id="GO:0031340">
    <property type="term" value="P:positive regulation of vesicle fusion"/>
    <property type="evidence" value="ECO:0007669"/>
    <property type="project" value="TreeGrafter"/>
</dbReference>
<protein>
    <recommendedName>
        <fullName evidence="2">C2 domain-containing protein</fullName>
    </recommendedName>
</protein>
<dbReference type="SUPFAM" id="SSF49562">
    <property type="entry name" value="C2 domain (Calcium/lipid-binding domain, CaLB)"/>
    <property type="match status" value="1"/>
</dbReference>
<evidence type="ECO:0000259" key="2">
    <source>
        <dbReference type="PROSITE" id="PS50004"/>
    </source>
</evidence>
<dbReference type="Gene3D" id="2.60.40.150">
    <property type="entry name" value="C2 domain"/>
    <property type="match status" value="1"/>
</dbReference>
<dbReference type="Pfam" id="PF23128">
    <property type="entry name" value="YbjQ_4"/>
    <property type="match status" value="1"/>
</dbReference>
<dbReference type="GO" id="GO:0005886">
    <property type="term" value="C:plasma membrane"/>
    <property type="evidence" value="ECO:0007669"/>
    <property type="project" value="TreeGrafter"/>
</dbReference>
<dbReference type="SMART" id="SM00239">
    <property type="entry name" value="C2"/>
    <property type="match status" value="1"/>
</dbReference>
<dbReference type="InterPro" id="IPR057815">
    <property type="entry name" value="C2CD5_C"/>
</dbReference>